<dbReference type="InterPro" id="IPR003601">
    <property type="entry name" value="Topo_IA_2"/>
</dbReference>
<dbReference type="InterPro" id="IPR023405">
    <property type="entry name" value="Topo_IA_core_domain"/>
</dbReference>
<dbReference type="Gene3D" id="2.70.20.10">
    <property type="entry name" value="Topoisomerase I, domain 3"/>
    <property type="match status" value="1"/>
</dbReference>
<dbReference type="Proteomes" id="UP000676194">
    <property type="component" value="Chromosome"/>
</dbReference>
<dbReference type="GO" id="GO:0003677">
    <property type="term" value="F:DNA binding"/>
    <property type="evidence" value="ECO:0007669"/>
    <property type="project" value="UniProtKB-KW"/>
</dbReference>
<dbReference type="InterPro" id="IPR006171">
    <property type="entry name" value="TOPRIM_dom"/>
</dbReference>
<evidence type="ECO:0000256" key="3">
    <source>
        <dbReference type="ARBA" id="ARBA00022723"/>
    </source>
</evidence>
<dbReference type="Gene3D" id="1.10.460.10">
    <property type="entry name" value="Topoisomerase I, domain 2"/>
    <property type="match status" value="1"/>
</dbReference>
<dbReference type="PROSITE" id="PS52039">
    <property type="entry name" value="TOPO_IA_2"/>
    <property type="match status" value="1"/>
</dbReference>
<dbReference type="NCBIfam" id="TIGR01051">
    <property type="entry name" value="topA_bact"/>
    <property type="match status" value="1"/>
</dbReference>
<keyword evidence="15" id="KW-1185">Reference proteome</keyword>
<evidence type="ECO:0000256" key="9">
    <source>
        <dbReference type="ARBA" id="ARBA00023235"/>
    </source>
</evidence>
<keyword evidence="5" id="KW-0862">Zinc</keyword>
<dbReference type="EC" id="5.6.2.1" evidence="10"/>
<dbReference type="PROSITE" id="PS50880">
    <property type="entry name" value="TOPRIM"/>
    <property type="match status" value="1"/>
</dbReference>
<gene>
    <name evidence="10 14" type="primary">topA</name>
    <name evidence="14" type="ORF">KIH39_02380</name>
</gene>
<comment type="function">
    <text evidence="10">Releases the supercoiling and torsional tension of DNA, which is introduced during the DNA replication and transcription, by transiently cleaving and rejoining one strand of the DNA duplex. Introduces a single-strand break via transesterification at a target site in duplex DNA. The scissile phosphodiester is attacked by the catalytic tyrosine of the enzyme, resulting in the formation of a DNA-(5'-phosphotyrosyl)-enzyme intermediate and the expulsion of a 3'-OH DNA strand. The free DNA strand then undergoes passage around the unbroken strand, thus removing DNA supercoils. Finally, in the religation step, the DNA 3'-OH attacks the covalent intermediate to expel the active-site tyrosine and restore the DNA phosphodiester backbone.</text>
</comment>
<dbReference type="PANTHER" id="PTHR42785">
    <property type="entry name" value="DNA TOPOISOMERASE, TYPE IA, CORE"/>
    <property type="match status" value="1"/>
</dbReference>
<keyword evidence="6" id="KW-0460">Magnesium</keyword>
<feature type="compositionally biased region" description="Basic and acidic residues" evidence="11">
    <location>
        <begin position="305"/>
        <end position="315"/>
    </location>
</feature>
<dbReference type="PRINTS" id="PR00417">
    <property type="entry name" value="PRTPISMRASEI"/>
</dbReference>
<dbReference type="GO" id="GO:0005694">
    <property type="term" value="C:chromosome"/>
    <property type="evidence" value="ECO:0007669"/>
    <property type="project" value="InterPro"/>
</dbReference>
<evidence type="ECO:0000256" key="2">
    <source>
        <dbReference type="ARBA" id="ARBA00009446"/>
    </source>
</evidence>
<evidence type="ECO:0000256" key="4">
    <source>
        <dbReference type="ARBA" id="ARBA00022771"/>
    </source>
</evidence>
<evidence type="ECO:0000259" key="12">
    <source>
        <dbReference type="PROSITE" id="PS50880"/>
    </source>
</evidence>
<dbReference type="InterPro" id="IPR013825">
    <property type="entry name" value="Topo_IA_cen_sub2"/>
</dbReference>
<dbReference type="InterPro" id="IPR023406">
    <property type="entry name" value="Topo_IA_AS"/>
</dbReference>
<feature type="site" description="Interaction with DNA" evidence="10">
    <location>
        <position position="222"/>
    </location>
</feature>
<dbReference type="PROSITE" id="PS00396">
    <property type="entry name" value="TOPO_IA_1"/>
    <property type="match status" value="1"/>
</dbReference>
<dbReference type="SMART" id="SM00493">
    <property type="entry name" value="TOPRIM"/>
    <property type="match status" value="1"/>
</dbReference>
<dbReference type="RefSeq" id="WP_213497678.1">
    <property type="nucleotide sequence ID" value="NZ_CP074694.1"/>
</dbReference>
<evidence type="ECO:0000256" key="7">
    <source>
        <dbReference type="ARBA" id="ARBA00023029"/>
    </source>
</evidence>
<keyword evidence="4" id="KW-0863">Zinc-finger</keyword>
<feature type="site" description="Interaction with DNA" evidence="10">
    <location>
        <position position="226"/>
    </location>
</feature>
<dbReference type="SMART" id="SM00436">
    <property type="entry name" value="TOP1Bc"/>
    <property type="match status" value="1"/>
</dbReference>
<dbReference type="InterPro" id="IPR013497">
    <property type="entry name" value="Topo_IA_cen"/>
</dbReference>
<keyword evidence="8 10" id="KW-0238">DNA-binding</keyword>
<dbReference type="Gene3D" id="3.40.50.140">
    <property type="match status" value="1"/>
</dbReference>
<name>A0A8E6B6I5_9BACT</name>
<dbReference type="Pfam" id="PF01131">
    <property type="entry name" value="Topoisom_bac"/>
    <property type="match status" value="1"/>
</dbReference>
<accession>A0A8E6B6I5</accession>
<evidence type="ECO:0000256" key="6">
    <source>
        <dbReference type="ARBA" id="ARBA00022842"/>
    </source>
</evidence>
<dbReference type="InterPro" id="IPR000380">
    <property type="entry name" value="Topo_IA"/>
</dbReference>
<feature type="compositionally biased region" description="Basic and acidic residues" evidence="11">
    <location>
        <begin position="61"/>
        <end position="71"/>
    </location>
</feature>
<dbReference type="InterPro" id="IPR003602">
    <property type="entry name" value="Topo_IA_DNA-bd_dom"/>
</dbReference>
<feature type="domain" description="Toprim" evidence="12">
    <location>
        <begin position="69"/>
        <end position="196"/>
    </location>
</feature>
<keyword evidence="9 10" id="KW-0413">Isomerase</keyword>
<dbReference type="GO" id="GO:0003917">
    <property type="term" value="F:DNA topoisomerase type I (single strand cut, ATP-independent) activity"/>
    <property type="evidence" value="ECO:0007669"/>
    <property type="project" value="UniProtKB-UniRule"/>
</dbReference>
<dbReference type="CDD" id="cd03363">
    <property type="entry name" value="TOPRIM_TopoIA_TopoI"/>
    <property type="match status" value="1"/>
</dbReference>
<dbReference type="InterPro" id="IPR028612">
    <property type="entry name" value="Topoisom_1_IA"/>
</dbReference>
<dbReference type="AlphaFoldDB" id="A0A8E6B6I5"/>
<dbReference type="Gene3D" id="1.10.290.10">
    <property type="entry name" value="Topoisomerase I, domain 4"/>
    <property type="match status" value="1"/>
</dbReference>
<feature type="region of interest" description="Disordered" evidence="11">
    <location>
        <begin position="298"/>
        <end position="332"/>
    </location>
</feature>
<dbReference type="InterPro" id="IPR013498">
    <property type="entry name" value="Topo_IA_Znf"/>
</dbReference>
<comment type="similarity">
    <text evidence="2 10">Belongs to the type IA topoisomerase family.</text>
</comment>
<evidence type="ECO:0000313" key="15">
    <source>
        <dbReference type="Proteomes" id="UP000676194"/>
    </source>
</evidence>
<feature type="site" description="Interaction with DNA" evidence="10">
    <location>
        <position position="623"/>
    </location>
</feature>
<dbReference type="SUPFAM" id="SSF56712">
    <property type="entry name" value="Prokaryotic type I DNA topoisomerase"/>
    <property type="match status" value="1"/>
</dbReference>
<feature type="site" description="Interaction with DNA" evidence="10">
    <location>
        <position position="223"/>
    </location>
</feature>
<evidence type="ECO:0000256" key="1">
    <source>
        <dbReference type="ARBA" id="ARBA00000213"/>
    </source>
</evidence>
<protein>
    <recommendedName>
        <fullName evidence="10">DNA topoisomerase 1</fullName>
        <ecNumber evidence="10">5.6.2.1</ecNumber>
    </recommendedName>
    <alternativeName>
        <fullName evidence="10">DNA topoisomerase I</fullName>
    </alternativeName>
</protein>
<feature type="site" description="Interaction with DNA" evidence="10">
    <location>
        <position position="231"/>
    </location>
</feature>
<organism evidence="14 15">
    <name type="scientific">Telmatocola sphagniphila</name>
    <dbReference type="NCBI Taxonomy" id="1123043"/>
    <lineage>
        <taxon>Bacteria</taxon>
        <taxon>Pseudomonadati</taxon>
        <taxon>Planctomycetota</taxon>
        <taxon>Planctomycetia</taxon>
        <taxon>Gemmatales</taxon>
        <taxon>Gemmataceae</taxon>
    </lineage>
</organism>
<evidence type="ECO:0000259" key="13">
    <source>
        <dbReference type="PROSITE" id="PS52039"/>
    </source>
</evidence>
<dbReference type="GO" id="GO:0006265">
    <property type="term" value="P:DNA topological change"/>
    <property type="evidence" value="ECO:0007669"/>
    <property type="project" value="UniProtKB-UniRule"/>
</dbReference>
<evidence type="ECO:0000313" key="14">
    <source>
        <dbReference type="EMBL" id="QVL32788.1"/>
    </source>
</evidence>
<comment type="catalytic activity">
    <reaction evidence="1 10">
        <text>ATP-independent breakage of single-stranded DNA, followed by passage and rejoining.</text>
        <dbReference type="EC" id="5.6.2.1"/>
    </reaction>
</comment>
<feature type="region of interest" description="Disordered" evidence="11">
    <location>
        <begin position="1"/>
        <end position="71"/>
    </location>
</feature>
<comment type="caution">
    <text evidence="10">Lacks conserved residue(s) required for the propagation of feature annotation.</text>
</comment>
<dbReference type="Gene3D" id="3.30.65.10">
    <property type="entry name" value="Bacterial Topoisomerase I, domain 1"/>
    <property type="match status" value="5"/>
</dbReference>
<evidence type="ECO:0000256" key="11">
    <source>
        <dbReference type="SAM" id="MobiDB-lite"/>
    </source>
</evidence>
<evidence type="ECO:0000256" key="10">
    <source>
        <dbReference type="HAMAP-Rule" id="MF_00952"/>
    </source>
</evidence>
<dbReference type="KEGG" id="tsph:KIH39_02380"/>
<keyword evidence="7 10" id="KW-0799">Topoisomerase</keyword>
<evidence type="ECO:0000256" key="5">
    <source>
        <dbReference type="ARBA" id="ARBA00022833"/>
    </source>
</evidence>
<dbReference type="SMART" id="SM00437">
    <property type="entry name" value="TOP1Ac"/>
    <property type="match status" value="1"/>
</dbReference>
<dbReference type="Pfam" id="PF01751">
    <property type="entry name" value="Toprim"/>
    <property type="match status" value="1"/>
</dbReference>
<proteinExistence type="inferred from homology"/>
<dbReference type="InterPro" id="IPR005733">
    <property type="entry name" value="TopoI_bac-type"/>
</dbReference>
<feature type="site" description="Interaction with DNA" evidence="10">
    <location>
        <position position="99"/>
    </location>
</feature>
<feature type="domain" description="Topo IA-type catalytic" evidence="13">
    <location>
        <begin position="212"/>
        <end position="692"/>
    </location>
</feature>
<dbReference type="InterPro" id="IPR013826">
    <property type="entry name" value="Topo_IA_cen_sub3"/>
</dbReference>
<feature type="site" description="Interaction with DNA" evidence="10">
    <location>
        <position position="437"/>
    </location>
</feature>
<evidence type="ECO:0000256" key="8">
    <source>
        <dbReference type="ARBA" id="ARBA00023125"/>
    </source>
</evidence>
<comment type="subunit">
    <text evidence="10">Monomer.</text>
</comment>
<reference evidence="14" key="1">
    <citation type="submission" date="2021-05" db="EMBL/GenBank/DDBJ databases">
        <title>Complete genome sequence of the cellulolytic planctomycete Telmatocola sphagniphila SP2T and characterization of the first cellulase from planctomycetes.</title>
        <authorList>
            <person name="Rakitin A.L."/>
            <person name="Beletsky A.V."/>
            <person name="Naumoff D.G."/>
            <person name="Kulichevskaya I.S."/>
            <person name="Mardanov A.V."/>
            <person name="Ravin N.V."/>
            <person name="Dedysh S.N."/>
        </authorList>
    </citation>
    <scope>NUCLEOTIDE SEQUENCE</scope>
    <source>
        <strain evidence="14">SP2T</strain>
    </source>
</reference>
<dbReference type="GO" id="GO:0008270">
    <property type="term" value="F:zinc ion binding"/>
    <property type="evidence" value="ECO:0007669"/>
    <property type="project" value="UniProtKB-KW"/>
</dbReference>
<sequence length="970" mass="108013">MPTKKKTTENPTPDAKKPATRKAKAPAAPKKPAAAKKSPAPRGKKKAEVEPADTEELENETGERPTRSRDLVIVESPAKAKTINKYLGSGYKVLASYGHVRDLPKGRKTKGEDIVGVTIKGGWIPRYAVQDKADGDRKGRRTQRDILNELKKEADKSNRVFLASDPDREGESIAWHIKDELNLEDDRTYRIRFNEITKTAVQEALKDATKIDMDRVKAQEARRVLDRVVGYPLSGLLGKKVTRGLSAGRVQSVAVRLLVEREREIEAFVPEEYWKITALLALENQVKGYIANPAKAKTLAKKKGEKKDEPAKEAEIVDTETGPQELAEKEDAETKIPPGAFTAELAKWKGSEFKATNESTADEIFEALKNVPYIVTKVEQTDRNERPQAPFTTSTLQQQANIRLRMSSRISMMHAQKLYEGVELGKEGSIALITYMRTDSTRISNEAMTKVRGHIGERYGDRYLPEKPNFYASGKSAQEAHEAIRPTDLTYTPDRVQPYLDNDQFRLYQLIYNRFVASQMAPAVFAVTNVEVTAGDGVFKTQGKIQKFDGYRKVLPPAGKQEDALLPALQEKLQLDKLDLFSSQHFTQPPSRYNEASLVRILEKEGIGRPSTYATIISTIQKRGYVEQKERRFYATEIGKVVTDLLVKHFPKVMDLKFTSHMEEELDDIENGKLEYAAVLDEFWGPFAEELTKAETDMPVQSGVETGELCPKCGRPLLELYSAKTGGKFVGCSGYKDKENQCKYIKPREGEEARPEPKLTDIVCPTCGKFMLERIGKTGPFLGCSGYPECKTTMNIGADGKAELSAKPTEHMCEKCGKPMVIRQGRRGPFLACTGYPKCKNAKDVDASGNPVQPVNTGEYCEKCNSAMVIKRGPRGPFLSCSGYPKCRNAKPLSPELKEKLKDQLPPPPPKQPKVEVDFPCPKCGAKMNMKFFRGRSFLGCSTYPKCKGTAPVTEEILAKAKPVEEAAAG</sequence>
<feature type="compositionally biased region" description="Low complexity" evidence="11">
    <location>
        <begin position="25"/>
        <end position="41"/>
    </location>
</feature>
<dbReference type="HAMAP" id="MF_00952">
    <property type="entry name" value="Topoisom_1_prok"/>
    <property type="match status" value="1"/>
</dbReference>
<feature type="active site" description="O-(5'-phospho-DNA)-tyrosine intermediate" evidence="10">
    <location>
        <position position="435"/>
    </location>
</feature>
<dbReference type="InterPro" id="IPR013824">
    <property type="entry name" value="Topo_IA_cen_sub1"/>
</dbReference>
<keyword evidence="3" id="KW-0479">Metal-binding</keyword>
<feature type="compositionally biased region" description="Acidic residues" evidence="11">
    <location>
        <begin position="50"/>
        <end position="60"/>
    </location>
</feature>
<dbReference type="CDD" id="cd00186">
    <property type="entry name" value="TOP1Ac"/>
    <property type="match status" value="1"/>
</dbReference>
<dbReference type="InterPro" id="IPR034149">
    <property type="entry name" value="TOPRIM_TopoI"/>
</dbReference>
<feature type="region of interest" description="Interaction with DNA" evidence="10">
    <location>
        <begin position="246"/>
        <end position="251"/>
    </location>
</feature>
<dbReference type="PANTHER" id="PTHR42785:SF1">
    <property type="entry name" value="DNA TOPOISOMERASE"/>
    <property type="match status" value="1"/>
</dbReference>
<dbReference type="EMBL" id="CP074694">
    <property type="protein sequence ID" value="QVL32788.1"/>
    <property type="molecule type" value="Genomic_DNA"/>
</dbReference>
<dbReference type="SUPFAM" id="SSF57783">
    <property type="entry name" value="Zinc beta-ribbon"/>
    <property type="match status" value="4"/>
</dbReference>
<dbReference type="Pfam" id="PF01396">
    <property type="entry name" value="Zn_ribbon_Top1"/>
    <property type="match status" value="5"/>
</dbReference>